<evidence type="ECO:0000313" key="3">
    <source>
        <dbReference type="EMBL" id="ELR23328.1"/>
    </source>
</evidence>
<dbReference type="AlphaFoldDB" id="L8HEY0"/>
<dbReference type="GO" id="GO:0031410">
    <property type="term" value="C:cytoplasmic vesicle"/>
    <property type="evidence" value="ECO:0007669"/>
    <property type="project" value="TreeGrafter"/>
</dbReference>
<feature type="compositionally biased region" description="Polar residues" evidence="1">
    <location>
        <begin position="207"/>
        <end position="216"/>
    </location>
</feature>
<accession>L8HEY0</accession>
<dbReference type="GO" id="GO:0005085">
    <property type="term" value="F:guanyl-nucleotide exchange factor activity"/>
    <property type="evidence" value="ECO:0007669"/>
    <property type="project" value="TreeGrafter"/>
</dbReference>
<reference evidence="3 4" key="1">
    <citation type="journal article" date="2013" name="Genome Biol.">
        <title>Genome of Acanthamoeba castellanii highlights extensive lateral gene transfer and early evolution of tyrosine kinase signaling.</title>
        <authorList>
            <person name="Clarke M."/>
            <person name="Lohan A.J."/>
            <person name="Liu B."/>
            <person name="Lagkouvardos I."/>
            <person name="Roy S."/>
            <person name="Zafar N."/>
            <person name="Bertelli C."/>
            <person name="Schilde C."/>
            <person name="Kianianmomeni A."/>
            <person name="Burglin T.R."/>
            <person name="Frech C."/>
            <person name="Turcotte B."/>
            <person name="Kopec K.O."/>
            <person name="Synnott J.M."/>
            <person name="Choo C."/>
            <person name="Paponov I."/>
            <person name="Finkler A."/>
            <person name="Soon Heng Tan C."/>
            <person name="Hutchins A.P."/>
            <person name="Weinmeier T."/>
            <person name="Rattei T."/>
            <person name="Chu J.S."/>
            <person name="Gimenez G."/>
            <person name="Irimia M."/>
            <person name="Rigden D.J."/>
            <person name="Fitzpatrick D.A."/>
            <person name="Lorenzo-Morales J."/>
            <person name="Bateman A."/>
            <person name="Chiu C.H."/>
            <person name="Tang P."/>
            <person name="Hegemann P."/>
            <person name="Fromm H."/>
            <person name="Raoult D."/>
            <person name="Greub G."/>
            <person name="Miranda-Saavedra D."/>
            <person name="Chen N."/>
            <person name="Nash P."/>
            <person name="Ginger M.L."/>
            <person name="Horn M."/>
            <person name="Schaap P."/>
            <person name="Caler L."/>
            <person name="Loftus B."/>
        </authorList>
    </citation>
    <scope>NUCLEOTIDE SEQUENCE [LARGE SCALE GENOMIC DNA]</scope>
    <source>
        <strain evidence="3 4">Neff</strain>
    </source>
</reference>
<dbReference type="GeneID" id="14924301"/>
<protein>
    <recommendedName>
        <fullName evidence="2">CCZ1/INTU/HPS4 third Longin domain-containing protein</fullName>
    </recommendedName>
</protein>
<dbReference type="Proteomes" id="UP000011083">
    <property type="component" value="Unassembled WGS sequence"/>
</dbReference>
<evidence type="ECO:0000259" key="2">
    <source>
        <dbReference type="Pfam" id="PF19033"/>
    </source>
</evidence>
<dbReference type="GO" id="GO:0006605">
    <property type="term" value="P:protein targeting"/>
    <property type="evidence" value="ECO:0007669"/>
    <property type="project" value="TreeGrafter"/>
</dbReference>
<dbReference type="OMA" id="TIHLEFN"/>
<dbReference type="VEuPathDB" id="AmoebaDB:ACA1_069120"/>
<sequence length="414" mass="46791">MGEEDATLAYQLEALYRAFRFYNGSFADVFEQYKNSSRRELQQKFREMGSLLIPLLQSLQKNIMRAFDPLPYTELPGRGNTYRYFLTASQLLNDIKANPLNLGGVLFWDKSVLCTHLDVDTTRWILNLVVIMASSRRRDTGKRVQHIDDAERSSHHPFMSKEALHGLRKNRDTEPARSSAPPSSSSAPPGGGSGNASPGPGDKGGQRASSSSSIPTQRAVRLPEVMTKEHEDGEYVGLYIICLQHISLAVVMNQSALYDTRHTNSIKLCFSELLSMEQNFARACKSSPPTRRLAHAVCVKKPASPVDNGPKQYNFLTYEKLTCMAKGTAPTAQKEVDRSFLQMTAKAHNMFMKDPSVSQVLMRDNNGAVYCRRTLGKEVYYQQFQQQKTHYEFIHRIEKTVRTNLQEEHNITVL</sequence>
<dbReference type="InterPro" id="IPR026091">
    <property type="entry name" value="HPS4"/>
</dbReference>
<evidence type="ECO:0000313" key="4">
    <source>
        <dbReference type="Proteomes" id="UP000011083"/>
    </source>
</evidence>
<dbReference type="GO" id="GO:0031267">
    <property type="term" value="F:small GTPase binding"/>
    <property type="evidence" value="ECO:0007669"/>
    <property type="project" value="TreeGrafter"/>
</dbReference>
<dbReference type="PANTHER" id="PTHR14407:SF9">
    <property type="entry name" value="BLOC-3 COMPLEX MEMBER HPS4"/>
    <property type="match status" value="1"/>
</dbReference>
<dbReference type="EMBL" id="KB007857">
    <property type="protein sequence ID" value="ELR23328.1"/>
    <property type="molecule type" value="Genomic_DNA"/>
</dbReference>
<proteinExistence type="predicted"/>
<dbReference type="Pfam" id="PF19033">
    <property type="entry name" value="Intu_longin_3"/>
    <property type="match status" value="1"/>
</dbReference>
<dbReference type="GO" id="GO:0005765">
    <property type="term" value="C:lysosomal membrane"/>
    <property type="evidence" value="ECO:0007669"/>
    <property type="project" value="TreeGrafter"/>
</dbReference>
<feature type="region of interest" description="Disordered" evidence="1">
    <location>
        <begin position="139"/>
        <end position="224"/>
    </location>
</feature>
<name>L8HEY0_ACACF</name>
<dbReference type="PANTHER" id="PTHR14407">
    <property type="entry name" value="HERMANSKY-PUDLAK SYNDROME 4 PROTEIN LIGHT-EAR PROTEIN-RELATED"/>
    <property type="match status" value="1"/>
</dbReference>
<dbReference type="RefSeq" id="XP_004352856.1">
    <property type="nucleotide sequence ID" value="XM_004352804.1"/>
</dbReference>
<dbReference type="GO" id="GO:0031085">
    <property type="term" value="C:BLOC-3 complex"/>
    <property type="evidence" value="ECO:0007669"/>
    <property type="project" value="TreeGrafter"/>
</dbReference>
<evidence type="ECO:0000256" key="1">
    <source>
        <dbReference type="SAM" id="MobiDB-lite"/>
    </source>
</evidence>
<dbReference type="KEGG" id="acan:ACA1_069120"/>
<keyword evidence="4" id="KW-1185">Reference proteome</keyword>
<dbReference type="InterPro" id="IPR043989">
    <property type="entry name" value="CCZ1/INTU/HSP4_longin_3"/>
</dbReference>
<feature type="domain" description="CCZ1/INTU/HPS4 third Longin" evidence="2">
    <location>
        <begin position="312"/>
        <end position="388"/>
    </location>
</feature>
<feature type="compositionally biased region" description="Low complexity" evidence="1">
    <location>
        <begin position="178"/>
        <end position="188"/>
    </location>
</feature>
<organism evidence="3 4">
    <name type="scientific">Acanthamoeba castellanii (strain ATCC 30010 / Neff)</name>
    <dbReference type="NCBI Taxonomy" id="1257118"/>
    <lineage>
        <taxon>Eukaryota</taxon>
        <taxon>Amoebozoa</taxon>
        <taxon>Discosea</taxon>
        <taxon>Longamoebia</taxon>
        <taxon>Centramoebida</taxon>
        <taxon>Acanthamoebidae</taxon>
        <taxon>Acanthamoeba</taxon>
    </lineage>
</organism>
<dbReference type="OrthoDB" id="16754at2759"/>
<dbReference type="GO" id="GO:0016192">
    <property type="term" value="P:vesicle-mediated transport"/>
    <property type="evidence" value="ECO:0007669"/>
    <property type="project" value="InterPro"/>
</dbReference>
<gene>
    <name evidence="3" type="ORF">ACA1_069120</name>
</gene>
<feature type="compositionally biased region" description="Basic and acidic residues" evidence="1">
    <location>
        <begin position="139"/>
        <end position="154"/>
    </location>
</feature>
<feature type="compositionally biased region" description="Basic and acidic residues" evidence="1">
    <location>
        <begin position="162"/>
        <end position="175"/>
    </location>
</feature>